<keyword evidence="8" id="KW-0472">Membrane</keyword>
<dbReference type="InterPro" id="IPR020003">
    <property type="entry name" value="ATPase_a/bsu_AS"/>
</dbReference>
<dbReference type="PROSITE" id="PS00152">
    <property type="entry name" value="ATPASE_ALPHA_BETA"/>
    <property type="match status" value="1"/>
</dbReference>
<evidence type="ECO:0000256" key="8">
    <source>
        <dbReference type="ARBA" id="ARBA00023136"/>
    </source>
</evidence>
<dbReference type="Gene3D" id="3.40.50.300">
    <property type="entry name" value="P-loop containing nucleotide triphosphate hydrolases"/>
    <property type="match status" value="1"/>
</dbReference>
<dbReference type="GO" id="GO:0045259">
    <property type="term" value="C:proton-transporting ATP synthase complex"/>
    <property type="evidence" value="ECO:0007669"/>
    <property type="project" value="UniProtKB-KW"/>
</dbReference>
<keyword evidence="6" id="KW-1278">Translocase</keyword>
<evidence type="ECO:0000256" key="1">
    <source>
        <dbReference type="ARBA" id="ARBA00004370"/>
    </source>
</evidence>
<keyword evidence="9" id="KW-0139">CF(1)</keyword>
<evidence type="ECO:0000256" key="6">
    <source>
        <dbReference type="ARBA" id="ARBA00022967"/>
    </source>
</evidence>
<comment type="similarity">
    <text evidence="2">Belongs to the ATPase alpha/beta chains family.</text>
</comment>
<evidence type="ECO:0000256" key="3">
    <source>
        <dbReference type="ARBA" id="ARBA00022448"/>
    </source>
</evidence>
<dbReference type="Proteomes" id="UP000177152">
    <property type="component" value="Unassembled WGS sequence"/>
</dbReference>
<feature type="domain" description="ATPase F1/V1/A1 complex alpha/beta subunit nucleotide-binding" evidence="11">
    <location>
        <begin position="131"/>
        <end position="350"/>
    </location>
</feature>
<accession>A0A1G2K3V8</accession>
<keyword evidence="4" id="KW-0547">Nucleotide-binding</keyword>
<protein>
    <submittedName>
        <fullName evidence="14">F0F1 ATP synthase subunit beta</fullName>
    </submittedName>
</protein>
<dbReference type="SUPFAM" id="SSF52540">
    <property type="entry name" value="P-loop containing nucleoside triphosphate hydrolases"/>
    <property type="match status" value="1"/>
</dbReference>
<dbReference type="Gene3D" id="2.40.10.170">
    <property type="match status" value="1"/>
</dbReference>
<evidence type="ECO:0000259" key="13">
    <source>
        <dbReference type="Pfam" id="PF22919"/>
    </source>
</evidence>
<comment type="caution">
    <text evidence="14">The sequence shown here is derived from an EMBL/GenBank/DDBJ whole genome shotgun (WGS) entry which is preliminary data.</text>
</comment>
<proteinExistence type="inferred from homology"/>
<reference evidence="14 15" key="1">
    <citation type="journal article" date="2016" name="Nat. Commun.">
        <title>Thousands of microbial genomes shed light on interconnected biogeochemical processes in an aquifer system.</title>
        <authorList>
            <person name="Anantharaman K."/>
            <person name="Brown C.T."/>
            <person name="Hug L.A."/>
            <person name="Sharon I."/>
            <person name="Castelle C.J."/>
            <person name="Probst A.J."/>
            <person name="Thomas B.C."/>
            <person name="Singh A."/>
            <person name="Wilkins M.J."/>
            <person name="Karaoz U."/>
            <person name="Brodie E.L."/>
            <person name="Williams K.H."/>
            <person name="Hubbard S.S."/>
            <person name="Banfield J.F."/>
        </authorList>
    </citation>
    <scope>NUCLEOTIDE SEQUENCE [LARGE SCALE GENOMIC DNA]</scope>
</reference>
<keyword evidence="3" id="KW-0813">Transport</keyword>
<dbReference type="GO" id="GO:0046933">
    <property type="term" value="F:proton-transporting ATP synthase activity, rotational mechanism"/>
    <property type="evidence" value="ECO:0007669"/>
    <property type="project" value="InterPro"/>
</dbReference>
<keyword evidence="7" id="KW-0406">Ion transport</keyword>
<gene>
    <name evidence="14" type="ORF">A2633_03990</name>
</gene>
<dbReference type="InterPro" id="IPR004100">
    <property type="entry name" value="ATPase_F1/V1/A1_a/bsu_N"/>
</dbReference>
<evidence type="ECO:0000259" key="12">
    <source>
        <dbReference type="Pfam" id="PF02874"/>
    </source>
</evidence>
<evidence type="ECO:0000256" key="5">
    <source>
        <dbReference type="ARBA" id="ARBA00022840"/>
    </source>
</evidence>
<feature type="domain" description="ATP synthase A/B type C-terminal" evidence="13">
    <location>
        <begin position="356"/>
        <end position="427"/>
    </location>
</feature>
<evidence type="ECO:0000259" key="11">
    <source>
        <dbReference type="Pfam" id="PF00006"/>
    </source>
</evidence>
<evidence type="ECO:0000313" key="14">
    <source>
        <dbReference type="EMBL" id="OGZ94096.1"/>
    </source>
</evidence>
<evidence type="ECO:0000256" key="7">
    <source>
        <dbReference type="ARBA" id="ARBA00023065"/>
    </source>
</evidence>
<evidence type="ECO:0000256" key="2">
    <source>
        <dbReference type="ARBA" id="ARBA00008936"/>
    </source>
</evidence>
<comment type="subcellular location">
    <subcellularLocation>
        <location evidence="1">Membrane</location>
    </subcellularLocation>
</comment>
<dbReference type="Gene3D" id="1.10.1140.10">
    <property type="entry name" value="Bovine Mitochondrial F1-atpase, Atp Synthase Beta Chain, Chain D, domain 3"/>
    <property type="match status" value="1"/>
</dbReference>
<dbReference type="EMBL" id="MHQC01000044">
    <property type="protein sequence ID" value="OGZ94096.1"/>
    <property type="molecule type" value="Genomic_DNA"/>
</dbReference>
<dbReference type="PANTHER" id="PTHR15184">
    <property type="entry name" value="ATP SYNTHASE"/>
    <property type="match status" value="1"/>
</dbReference>
<dbReference type="InterPro" id="IPR055190">
    <property type="entry name" value="ATP-synt_VA_C"/>
</dbReference>
<evidence type="ECO:0000313" key="15">
    <source>
        <dbReference type="Proteomes" id="UP000177152"/>
    </source>
</evidence>
<dbReference type="InterPro" id="IPR000194">
    <property type="entry name" value="ATPase_F1/V1/A1_a/bsu_nucl-bd"/>
</dbReference>
<evidence type="ECO:0000256" key="10">
    <source>
        <dbReference type="ARBA" id="ARBA00023310"/>
    </source>
</evidence>
<evidence type="ECO:0000256" key="4">
    <source>
        <dbReference type="ARBA" id="ARBA00022741"/>
    </source>
</evidence>
<dbReference type="InterPro" id="IPR005722">
    <property type="entry name" value="ATP_synth_F1_bsu"/>
</dbReference>
<dbReference type="SUPFAM" id="SSF50615">
    <property type="entry name" value="N-terminal domain of alpha and beta subunits of F1 ATP synthase"/>
    <property type="match status" value="1"/>
</dbReference>
<dbReference type="GO" id="GO:0005524">
    <property type="term" value="F:ATP binding"/>
    <property type="evidence" value="ECO:0007669"/>
    <property type="project" value="UniProtKB-KW"/>
</dbReference>
<dbReference type="PANTHER" id="PTHR15184:SF71">
    <property type="entry name" value="ATP SYNTHASE SUBUNIT BETA, MITOCHONDRIAL"/>
    <property type="match status" value="1"/>
</dbReference>
<dbReference type="Pfam" id="PF22919">
    <property type="entry name" value="ATP-synt_VA_C"/>
    <property type="match status" value="1"/>
</dbReference>
<dbReference type="InterPro" id="IPR050053">
    <property type="entry name" value="ATPase_alpha/beta_chains"/>
</dbReference>
<dbReference type="Pfam" id="PF02874">
    <property type="entry name" value="ATP-synt_ab_N"/>
    <property type="match status" value="1"/>
</dbReference>
<dbReference type="InterPro" id="IPR024034">
    <property type="entry name" value="ATPase_F1/V1_b/a_C"/>
</dbReference>
<keyword evidence="5" id="KW-0067">ATP-binding</keyword>
<dbReference type="NCBIfam" id="TIGR01039">
    <property type="entry name" value="atpD"/>
    <property type="match status" value="1"/>
</dbReference>
<name>A0A1G2K3V8_9BACT</name>
<keyword evidence="10" id="KW-0066">ATP synthesis</keyword>
<sequence>MTYEKTGTIISVEGQVVEVKFSHTVPAVHDIITLEGDDSIKMEVYSSSRAETFFCLALGPTASLKRGAKVVNTEKPILIPAGSELLGRVIDTFGEPVDGKPAIESSEAYPIYRTAPTYADISARQEVLETGIKIVDLFCPFLKGGKIGLLGGAGVGKTVMLTELLHNIVILRSQQKNERTVSVFAGIGERTREGQELVETLAEKKALSSVAIVLGPMGASPAIRFLTGFTAAAIVEYFRDVLKSNVLFFIDNMFRFAQAGNELSVVMRTIPSEDGYQPTLISEMSSLHGRLASTASSSVSTVETVYIPNDDILDQAVQSVFSHLDSAVVFSRDVYQQNLLPAVDPLASYSSALSPQTAGELHYQTAREAQALLKKGIALERVASLVGVSELSVEDRTFYQRAKKLRNYLTQNLSVLEDQTGVAGKYVPLTATISDVNKILAGEFDAVPEEKFLYIGTTKDIQR</sequence>
<organism evidence="14 15">
    <name type="scientific">Candidatus Sungbacteria bacterium RIFCSPHIGHO2_01_FULL_47_32</name>
    <dbReference type="NCBI Taxonomy" id="1802264"/>
    <lineage>
        <taxon>Bacteria</taxon>
        <taxon>Candidatus Sungiibacteriota</taxon>
    </lineage>
</organism>
<dbReference type="Pfam" id="PF00006">
    <property type="entry name" value="ATP-synt_ab"/>
    <property type="match status" value="1"/>
</dbReference>
<dbReference type="InterPro" id="IPR027417">
    <property type="entry name" value="P-loop_NTPase"/>
</dbReference>
<dbReference type="AlphaFoldDB" id="A0A1G2K3V8"/>
<dbReference type="InterPro" id="IPR036121">
    <property type="entry name" value="ATPase_F1/V1/A1_a/bsu_N_sf"/>
</dbReference>
<dbReference type="SUPFAM" id="SSF47917">
    <property type="entry name" value="C-terminal domain of alpha and beta subunits of F1 ATP synthase"/>
    <property type="match status" value="1"/>
</dbReference>
<feature type="domain" description="ATPase F1/V1/A1 complex alpha/beta subunit N-terminal" evidence="12">
    <location>
        <begin position="9"/>
        <end position="73"/>
    </location>
</feature>
<evidence type="ECO:0000256" key="9">
    <source>
        <dbReference type="ARBA" id="ARBA00023196"/>
    </source>
</evidence>